<name>A0A816INB4_BRANA</name>
<dbReference type="AlphaFoldDB" id="A0A816INB4"/>
<evidence type="ECO:0000313" key="1">
    <source>
        <dbReference type="EMBL" id="CAF1707667.1"/>
    </source>
</evidence>
<dbReference type="EMBL" id="HG994367">
    <property type="protein sequence ID" value="CAF1707667.1"/>
    <property type="molecule type" value="Genomic_DNA"/>
</dbReference>
<organism evidence="1">
    <name type="scientific">Brassica napus</name>
    <name type="common">Rape</name>
    <dbReference type="NCBI Taxonomy" id="3708"/>
    <lineage>
        <taxon>Eukaryota</taxon>
        <taxon>Viridiplantae</taxon>
        <taxon>Streptophyta</taxon>
        <taxon>Embryophyta</taxon>
        <taxon>Tracheophyta</taxon>
        <taxon>Spermatophyta</taxon>
        <taxon>Magnoliopsida</taxon>
        <taxon>eudicotyledons</taxon>
        <taxon>Gunneridae</taxon>
        <taxon>Pentapetalae</taxon>
        <taxon>rosids</taxon>
        <taxon>malvids</taxon>
        <taxon>Brassicales</taxon>
        <taxon>Brassicaceae</taxon>
        <taxon>Brassiceae</taxon>
        <taxon>Brassica</taxon>
    </lineage>
</organism>
<proteinExistence type="predicted"/>
<sequence>MMAFNQRRPLLERQCLFNSLASSVIEYIHTLGEDSRTSLCSIKIVKMIFVKVPKMVNQLLYFSELKVGWCRQSVVTRNFHFWESWNVKKGGELMGFDLLLVDGKVRRIACCFFLYNIGICNRL</sequence>
<dbReference type="Proteomes" id="UP001295469">
    <property type="component" value="Chromosome C03"/>
</dbReference>
<protein>
    <submittedName>
        <fullName evidence="1">(rape) hypothetical protein</fullName>
    </submittedName>
</protein>
<accession>A0A816INB4</accession>
<gene>
    <name evidence="1" type="ORF">DARMORV10_C03P64250.1</name>
</gene>
<reference evidence="1" key="1">
    <citation type="submission" date="2021-01" db="EMBL/GenBank/DDBJ databases">
        <authorList>
            <consortium name="Genoscope - CEA"/>
            <person name="William W."/>
        </authorList>
    </citation>
    <scope>NUCLEOTIDE SEQUENCE</scope>
</reference>